<accession>A0ABV3FI29</accession>
<dbReference type="RefSeq" id="WP_357986610.1">
    <property type="nucleotide sequence ID" value="NZ_JBFAIH010000027.1"/>
</dbReference>
<dbReference type="EMBL" id="JBFAIH010000027">
    <property type="protein sequence ID" value="MEV0367300.1"/>
    <property type="molecule type" value="Genomic_DNA"/>
</dbReference>
<dbReference type="GO" id="GO:0016491">
    <property type="term" value="F:oxidoreductase activity"/>
    <property type="evidence" value="ECO:0007669"/>
    <property type="project" value="UniProtKB-KW"/>
</dbReference>
<evidence type="ECO:0000256" key="1">
    <source>
        <dbReference type="ARBA" id="ARBA00023002"/>
    </source>
</evidence>
<reference evidence="5 6" key="1">
    <citation type="submission" date="2024-06" db="EMBL/GenBank/DDBJ databases">
        <title>The Natural Products Discovery Center: Release of the First 8490 Sequenced Strains for Exploring Actinobacteria Biosynthetic Diversity.</title>
        <authorList>
            <person name="Kalkreuter E."/>
            <person name="Kautsar S.A."/>
            <person name="Yang D."/>
            <person name="Bader C.D."/>
            <person name="Teijaro C.N."/>
            <person name="Fluegel L."/>
            <person name="Davis C.M."/>
            <person name="Simpson J.R."/>
            <person name="Lauterbach L."/>
            <person name="Steele A.D."/>
            <person name="Gui C."/>
            <person name="Meng S."/>
            <person name="Li G."/>
            <person name="Viehrig K."/>
            <person name="Ye F."/>
            <person name="Su P."/>
            <person name="Kiefer A.F."/>
            <person name="Nichols A."/>
            <person name="Cepeda A.J."/>
            <person name="Yan W."/>
            <person name="Fan B."/>
            <person name="Jiang Y."/>
            <person name="Adhikari A."/>
            <person name="Zheng C.-J."/>
            <person name="Schuster L."/>
            <person name="Cowan T.M."/>
            <person name="Smanski M.J."/>
            <person name="Chevrette M.G."/>
            <person name="De Carvalho L.P.S."/>
            <person name="Shen B."/>
        </authorList>
    </citation>
    <scope>NUCLEOTIDE SEQUENCE [LARGE SCALE GENOMIC DNA]</scope>
    <source>
        <strain evidence="5 6">NPDC050671</strain>
    </source>
</reference>
<comment type="similarity">
    <text evidence="3">Belongs to the aldehyde dehydrogenase family.</text>
</comment>
<keyword evidence="1 3" id="KW-0560">Oxidoreductase</keyword>
<dbReference type="PROSITE" id="PS00687">
    <property type="entry name" value="ALDEHYDE_DEHYDR_GLU"/>
    <property type="match status" value="1"/>
</dbReference>
<dbReference type="Pfam" id="PF00171">
    <property type="entry name" value="Aldedh"/>
    <property type="match status" value="1"/>
</dbReference>
<evidence type="ECO:0000259" key="4">
    <source>
        <dbReference type="Pfam" id="PF00171"/>
    </source>
</evidence>
<evidence type="ECO:0000256" key="2">
    <source>
        <dbReference type="PROSITE-ProRule" id="PRU10007"/>
    </source>
</evidence>
<dbReference type="EC" id="1.2.1.-" evidence="5"/>
<dbReference type="InterPro" id="IPR016163">
    <property type="entry name" value="Ald_DH_C"/>
</dbReference>
<evidence type="ECO:0000256" key="3">
    <source>
        <dbReference type="RuleBase" id="RU003345"/>
    </source>
</evidence>
<organism evidence="5 6">
    <name type="scientific">Nocardia fusca</name>
    <dbReference type="NCBI Taxonomy" id="941183"/>
    <lineage>
        <taxon>Bacteria</taxon>
        <taxon>Bacillati</taxon>
        <taxon>Actinomycetota</taxon>
        <taxon>Actinomycetes</taxon>
        <taxon>Mycobacteriales</taxon>
        <taxon>Nocardiaceae</taxon>
        <taxon>Nocardia</taxon>
    </lineage>
</organism>
<dbReference type="PROSITE" id="PS00070">
    <property type="entry name" value="ALDEHYDE_DEHYDR_CYS"/>
    <property type="match status" value="1"/>
</dbReference>
<dbReference type="InterPro" id="IPR016162">
    <property type="entry name" value="Ald_DH_N"/>
</dbReference>
<keyword evidence="6" id="KW-1185">Reference proteome</keyword>
<dbReference type="InterPro" id="IPR029510">
    <property type="entry name" value="Ald_DH_CS_GLU"/>
</dbReference>
<dbReference type="InterPro" id="IPR016161">
    <property type="entry name" value="Ald_DH/histidinol_DH"/>
</dbReference>
<dbReference type="InterPro" id="IPR015590">
    <property type="entry name" value="Aldehyde_DH_dom"/>
</dbReference>
<protein>
    <submittedName>
        <fullName evidence="5">NAD-dependent succinate-semialdehyde dehydrogenase</fullName>
        <ecNumber evidence="5">1.2.1.-</ecNumber>
    </submittedName>
</protein>
<dbReference type="PANTHER" id="PTHR43353">
    <property type="entry name" value="SUCCINATE-SEMIALDEHYDE DEHYDROGENASE, MITOCHONDRIAL"/>
    <property type="match status" value="1"/>
</dbReference>
<dbReference type="Gene3D" id="3.40.605.10">
    <property type="entry name" value="Aldehyde Dehydrogenase, Chain A, domain 1"/>
    <property type="match status" value="1"/>
</dbReference>
<sequence>MASETEVLASVPKQLWIGGPVDATGGGTFAVHNPANGEVLAEVADGSPEDAVQALDAAVAVQAQWAATPARERGEILRAVFERITARAEEFALLMTLEMGKALPESRNEVRYGAEFFRWFSEEAARIHGRYLHAPSGTGRILVHKQPVGPCLAITPWNFPLAMGTRKIGPALAAGCTMIVKPASATPLTMLLLAKLCSEAGLPDGVLSVITSRRSGAVTQPLLDDPRLRKLTFTGSTEVGRTLVEKSASGLLRTSMELGGNAPFVVFDDADIDAAVEGALLAKLRNGGEACTAANRFHVHRAVVEEFTEKFVAAINSQVRLGPGTDPDTTLGPLVSEDQLNTVAELVDDAVDAGASVRVGGKAPGGPGWFYPATVLTDIPARARILREEVFGPVAPIVAFDTEEEGLAAANDTEFGLVSYIYTRDLERALRVAEGLESGMVGVNRGVISDPAAPFGGVKASGFGREGGTEGIEEYLSTKYIAMT</sequence>
<dbReference type="CDD" id="cd07103">
    <property type="entry name" value="ALDH_F5_SSADH_GabD"/>
    <property type="match status" value="1"/>
</dbReference>
<gene>
    <name evidence="5" type="ORF">AB0H72_31885</name>
</gene>
<dbReference type="PANTHER" id="PTHR43353:SF5">
    <property type="entry name" value="SUCCINATE-SEMIALDEHYDE DEHYDROGENASE, MITOCHONDRIAL"/>
    <property type="match status" value="1"/>
</dbReference>
<dbReference type="Gene3D" id="3.40.309.10">
    <property type="entry name" value="Aldehyde Dehydrogenase, Chain A, domain 2"/>
    <property type="match status" value="1"/>
</dbReference>
<evidence type="ECO:0000313" key="5">
    <source>
        <dbReference type="EMBL" id="MEV0367300.1"/>
    </source>
</evidence>
<name>A0ABV3FI29_9NOCA</name>
<dbReference type="InterPro" id="IPR016160">
    <property type="entry name" value="Ald_DH_CS_CYS"/>
</dbReference>
<feature type="domain" description="Aldehyde dehydrogenase" evidence="4">
    <location>
        <begin position="25"/>
        <end position="481"/>
    </location>
</feature>
<proteinExistence type="inferred from homology"/>
<evidence type="ECO:0000313" key="6">
    <source>
        <dbReference type="Proteomes" id="UP001551658"/>
    </source>
</evidence>
<dbReference type="Proteomes" id="UP001551658">
    <property type="component" value="Unassembled WGS sequence"/>
</dbReference>
<dbReference type="InterPro" id="IPR050740">
    <property type="entry name" value="Aldehyde_DH_Superfamily"/>
</dbReference>
<feature type="active site" evidence="2">
    <location>
        <position position="257"/>
    </location>
</feature>
<comment type="caution">
    <text evidence="5">The sequence shown here is derived from an EMBL/GenBank/DDBJ whole genome shotgun (WGS) entry which is preliminary data.</text>
</comment>
<dbReference type="SUPFAM" id="SSF53720">
    <property type="entry name" value="ALDH-like"/>
    <property type="match status" value="1"/>
</dbReference>